<sequence>MSSAAGQWKVPDRLREGVTARQGKAGEQWLAGLPERLAGQLTHWQLTLDRIADPGGRLSLVAYVRRADDSPAVLKAGLVAPETAQEHAALAHWAGRGAVLLLDADPAAGFLLLERLHGDIPLRSLAEAKAMLEATSLLRRLWTAPPTGHRFTTVADRVGGQLAWLATRPELAAAVDAGRLLEEAVAVAGGLLDSADEELLLHGDFHHGNVMAADRAPWLAIDPQPLVGERAYDLAWLAQDRKETLTAAPGPQGAARRRLHQLSESVEVDLDRLRGWTLFRTVAAGLGALAAGERTNAELYLEFAGGL</sequence>
<dbReference type="Gene3D" id="3.90.1200.10">
    <property type="match status" value="1"/>
</dbReference>
<dbReference type="SUPFAM" id="SSF56112">
    <property type="entry name" value="Protein kinase-like (PK-like)"/>
    <property type="match status" value="1"/>
</dbReference>
<gene>
    <name evidence="1" type="ORF">C7C46_11015</name>
</gene>
<dbReference type="EMBL" id="PYBW01000033">
    <property type="protein sequence ID" value="PYC81956.1"/>
    <property type="molecule type" value="Genomic_DNA"/>
</dbReference>
<dbReference type="RefSeq" id="WP_110668329.1">
    <property type="nucleotide sequence ID" value="NZ_PYBW01000033.1"/>
</dbReference>
<dbReference type="GO" id="GO:0019748">
    <property type="term" value="P:secondary metabolic process"/>
    <property type="evidence" value="ECO:0007669"/>
    <property type="project" value="InterPro"/>
</dbReference>
<dbReference type="Proteomes" id="UP000248039">
    <property type="component" value="Unassembled WGS sequence"/>
</dbReference>
<accession>A0A2V4NPT1</accession>
<proteinExistence type="predicted"/>
<evidence type="ECO:0000313" key="2">
    <source>
        <dbReference type="Proteomes" id="UP000248039"/>
    </source>
</evidence>
<dbReference type="GO" id="GO:0016301">
    <property type="term" value="F:kinase activity"/>
    <property type="evidence" value="ECO:0007669"/>
    <property type="project" value="UniProtKB-KW"/>
</dbReference>
<keyword evidence="1" id="KW-0418">Kinase</keyword>
<name>A0A2V4NPT1_9ACTN</name>
<organism evidence="1 2">
    <name type="scientific">Streptomyces tateyamensis</name>
    <dbReference type="NCBI Taxonomy" id="565073"/>
    <lineage>
        <taxon>Bacteria</taxon>
        <taxon>Bacillati</taxon>
        <taxon>Actinomycetota</taxon>
        <taxon>Actinomycetes</taxon>
        <taxon>Kitasatosporales</taxon>
        <taxon>Streptomycetaceae</taxon>
        <taxon>Streptomyces</taxon>
    </lineage>
</organism>
<dbReference type="OrthoDB" id="3638028at2"/>
<dbReference type="InterPro" id="IPR011009">
    <property type="entry name" value="Kinase-like_dom_sf"/>
</dbReference>
<comment type="caution">
    <text evidence="1">The sequence shown here is derived from an EMBL/GenBank/DDBJ whole genome shotgun (WGS) entry which is preliminary data.</text>
</comment>
<reference evidence="1 2" key="1">
    <citation type="submission" date="2018-03" db="EMBL/GenBank/DDBJ databases">
        <title>Bioinformatic expansion and discovery of thiopeptide antibiotics.</title>
        <authorList>
            <person name="Schwalen C.J."/>
            <person name="Hudson G.A."/>
            <person name="Mitchell D.A."/>
        </authorList>
    </citation>
    <scope>NUCLEOTIDE SEQUENCE [LARGE SCALE GENOMIC DNA]</scope>
    <source>
        <strain evidence="1 2">ATCC 21389</strain>
    </source>
</reference>
<protein>
    <submittedName>
        <fullName evidence="1">Kinase</fullName>
    </submittedName>
</protein>
<dbReference type="GO" id="GO:0016773">
    <property type="term" value="F:phosphotransferase activity, alcohol group as acceptor"/>
    <property type="evidence" value="ECO:0007669"/>
    <property type="project" value="InterPro"/>
</dbReference>
<dbReference type="Pfam" id="PF04655">
    <property type="entry name" value="APH_6_hur"/>
    <property type="match status" value="1"/>
</dbReference>
<keyword evidence="1" id="KW-0808">Transferase</keyword>
<evidence type="ECO:0000313" key="1">
    <source>
        <dbReference type="EMBL" id="PYC81956.1"/>
    </source>
</evidence>
<keyword evidence="2" id="KW-1185">Reference proteome</keyword>
<dbReference type="InterPro" id="IPR006748">
    <property type="entry name" value="NH2Glyco/OHUrea_AB-resist_kin"/>
</dbReference>
<dbReference type="AlphaFoldDB" id="A0A2V4NPT1"/>